<evidence type="ECO:0000313" key="21">
    <source>
        <dbReference type="EMBL" id="RDU71539.1"/>
    </source>
</evidence>
<comment type="subcellular location">
    <subcellularLocation>
        <location evidence="3">Cytoplasm</location>
    </subcellularLocation>
</comment>
<proteinExistence type="predicted"/>
<dbReference type="InterPro" id="IPR045865">
    <property type="entry name" value="ACT-like_dom_sf"/>
</dbReference>
<comment type="catalytic activity">
    <reaction evidence="1">
        <text>chorismate = prephenate</text>
        <dbReference type="Rhea" id="RHEA:13897"/>
        <dbReference type="ChEBI" id="CHEBI:29748"/>
        <dbReference type="ChEBI" id="CHEBI:29934"/>
        <dbReference type="EC" id="5.4.99.5"/>
    </reaction>
</comment>
<evidence type="ECO:0000256" key="6">
    <source>
        <dbReference type="ARBA" id="ARBA00012404"/>
    </source>
</evidence>
<evidence type="ECO:0000256" key="10">
    <source>
        <dbReference type="ARBA" id="ARBA00022605"/>
    </source>
</evidence>
<comment type="catalytic activity">
    <reaction evidence="18">
        <text>prephenate + H(+) = 3-phenylpyruvate + CO2 + H2O</text>
        <dbReference type="Rhea" id="RHEA:21648"/>
        <dbReference type="ChEBI" id="CHEBI:15377"/>
        <dbReference type="ChEBI" id="CHEBI:15378"/>
        <dbReference type="ChEBI" id="CHEBI:16526"/>
        <dbReference type="ChEBI" id="CHEBI:18005"/>
        <dbReference type="ChEBI" id="CHEBI:29934"/>
        <dbReference type="EC" id="4.2.1.51"/>
    </reaction>
</comment>
<dbReference type="SUPFAM" id="SSF53850">
    <property type="entry name" value="Periplasmic binding protein-like II"/>
    <property type="match status" value="1"/>
</dbReference>
<evidence type="ECO:0000256" key="9">
    <source>
        <dbReference type="ARBA" id="ARBA00022490"/>
    </source>
</evidence>
<evidence type="ECO:0000256" key="1">
    <source>
        <dbReference type="ARBA" id="ARBA00000824"/>
    </source>
</evidence>
<dbReference type="InterPro" id="IPR002701">
    <property type="entry name" value="CM_II_prokaryot"/>
</dbReference>
<dbReference type="UniPathway" id="UPA00120">
    <property type="reaction ID" value="UER00203"/>
</dbReference>
<keyword evidence="22" id="KW-1185">Reference proteome</keyword>
<dbReference type="OrthoDB" id="9802281at2"/>
<dbReference type="PROSITE" id="PS51168">
    <property type="entry name" value="CHORISMATE_MUT_2"/>
    <property type="match status" value="1"/>
</dbReference>
<evidence type="ECO:0000256" key="18">
    <source>
        <dbReference type="ARBA" id="ARBA00047848"/>
    </source>
</evidence>
<comment type="function">
    <text evidence="2">Catalyzes the Claisen rearrangement of chorismate to prephenate and the decarboxylation/dehydration of prephenate to phenylpyruvate.</text>
</comment>
<dbReference type="EC" id="5.4.99.5" evidence="6"/>
<dbReference type="InterPro" id="IPR001086">
    <property type="entry name" value="Preph_deHydtase"/>
</dbReference>
<dbReference type="GO" id="GO:0004106">
    <property type="term" value="F:chorismate mutase activity"/>
    <property type="evidence" value="ECO:0007669"/>
    <property type="project" value="UniProtKB-EC"/>
</dbReference>
<evidence type="ECO:0000256" key="5">
    <source>
        <dbReference type="ARBA" id="ARBA00004817"/>
    </source>
</evidence>
<organism evidence="21 22">
    <name type="scientific">Helicobacter anseris</name>
    <dbReference type="NCBI Taxonomy" id="375926"/>
    <lineage>
        <taxon>Bacteria</taxon>
        <taxon>Pseudomonadati</taxon>
        <taxon>Campylobacterota</taxon>
        <taxon>Epsilonproteobacteria</taxon>
        <taxon>Campylobacterales</taxon>
        <taxon>Helicobacteraceae</taxon>
        <taxon>Helicobacter</taxon>
    </lineage>
</organism>
<keyword evidence="12" id="KW-0584">Phenylalanine biosynthesis</keyword>
<keyword evidence="10" id="KW-0028">Amino-acid biosynthesis</keyword>
<dbReference type="Pfam" id="PF00800">
    <property type="entry name" value="PDT"/>
    <property type="match status" value="1"/>
</dbReference>
<keyword evidence="11" id="KW-0057">Aromatic amino acid biosynthesis</keyword>
<dbReference type="Gene3D" id="3.30.70.260">
    <property type="match status" value="1"/>
</dbReference>
<dbReference type="PANTHER" id="PTHR21022:SF19">
    <property type="entry name" value="PREPHENATE DEHYDRATASE-RELATED"/>
    <property type="match status" value="1"/>
</dbReference>
<evidence type="ECO:0000256" key="8">
    <source>
        <dbReference type="ARBA" id="ARBA00014401"/>
    </source>
</evidence>
<dbReference type="SUPFAM" id="SSF55021">
    <property type="entry name" value="ACT-like"/>
    <property type="match status" value="1"/>
</dbReference>
<comment type="pathway">
    <text evidence="4">Amino-acid biosynthesis; L-phenylalanine biosynthesis; phenylpyruvate from prephenate: step 1/1.</text>
</comment>
<keyword evidence="14" id="KW-0456">Lyase</keyword>
<comment type="caution">
    <text evidence="21">The sequence shown here is derived from an EMBL/GenBank/DDBJ whole genome shotgun (WGS) entry which is preliminary data.</text>
</comment>
<dbReference type="PROSITE" id="PS51171">
    <property type="entry name" value="PREPHENATE_DEHYDR_3"/>
    <property type="match status" value="1"/>
</dbReference>
<evidence type="ECO:0000256" key="11">
    <source>
        <dbReference type="ARBA" id="ARBA00023141"/>
    </source>
</evidence>
<evidence type="ECO:0000259" key="19">
    <source>
        <dbReference type="PROSITE" id="PS51168"/>
    </source>
</evidence>
<feature type="domain" description="Prephenate dehydratase" evidence="20">
    <location>
        <begin position="89"/>
        <end position="263"/>
    </location>
</feature>
<dbReference type="SUPFAM" id="SSF48600">
    <property type="entry name" value="Chorismate mutase II"/>
    <property type="match status" value="1"/>
</dbReference>
<evidence type="ECO:0000256" key="16">
    <source>
        <dbReference type="ARBA" id="ARBA00031175"/>
    </source>
</evidence>
<dbReference type="PANTHER" id="PTHR21022">
    <property type="entry name" value="PREPHENATE DEHYDRATASE P PROTEIN"/>
    <property type="match status" value="1"/>
</dbReference>
<dbReference type="PIRSF" id="PIRSF001500">
    <property type="entry name" value="Chor_mut_pdt_Ppr"/>
    <property type="match status" value="1"/>
</dbReference>
<dbReference type="GO" id="GO:0004664">
    <property type="term" value="F:prephenate dehydratase activity"/>
    <property type="evidence" value="ECO:0007669"/>
    <property type="project" value="UniProtKB-EC"/>
</dbReference>
<dbReference type="RefSeq" id="WP_115579666.1">
    <property type="nucleotide sequence ID" value="NZ_NXLX01000028.1"/>
</dbReference>
<evidence type="ECO:0000256" key="2">
    <source>
        <dbReference type="ARBA" id="ARBA00002364"/>
    </source>
</evidence>
<evidence type="ECO:0000259" key="20">
    <source>
        <dbReference type="PROSITE" id="PS51171"/>
    </source>
</evidence>
<dbReference type="AlphaFoldDB" id="A0A3D8J1X3"/>
<keyword evidence="9" id="KW-0963">Cytoplasm</keyword>
<dbReference type="InterPro" id="IPR036263">
    <property type="entry name" value="Chorismate_II_sf"/>
</dbReference>
<gene>
    <name evidence="21" type="ORF">CQA57_07735</name>
</gene>
<dbReference type="InterPro" id="IPR036979">
    <property type="entry name" value="CM_dom_sf"/>
</dbReference>
<evidence type="ECO:0000313" key="22">
    <source>
        <dbReference type="Proteomes" id="UP000256695"/>
    </source>
</evidence>
<dbReference type="Gene3D" id="1.20.59.10">
    <property type="entry name" value="Chorismate mutase"/>
    <property type="match status" value="1"/>
</dbReference>
<dbReference type="EC" id="4.2.1.51" evidence="7"/>
<evidence type="ECO:0000256" key="7">
    <source>
        <dbReference type="ARBA" id="ARBA00013147"/>
    </source>
</evidence>
<evidence type="ECO:0000256" key="15">
    <source>
        <dbReference type="ARBA" id="ARBA00023268"/>
    </source>
</evidence>
<dbReference type="Pfam" id="PF01817">
    <property type="entry name" value="CM_2"/>
    <property type="match status" value="1"/>
</dbReference>
<evidence type="ECO:0000256" key="17">
    <source>
        <dbReference type="ARBA" id="ARBA00031520"/>
    </source>
</evidence>
<dbReference type="EMBL" id="NXLX01000028">
    <property type="protein sequence ID" value="RDU71539.1"/>
    <property type="molecule type" value="Genomic_DNA"/>
</dbReference>
<name>A0A3D8J1X3_9HELI</name>
<keyword evidence="15" id="KW-0511">Multifunctional enzyme</keyword>
<evidence type="ECO:0000256" key="14">
    <source>
        <dbReference type="ARBA" id="ARBA00023239"/>
    </source>
</evidence>
<dbReference type="GO" id="GO:0005737">
    <property type="term" value="C:cytoplasm"/>
    <property type="evidence" value="ECO:0007669"/>
    <property type="project" value="UniProtKB-SubCell"/>
</dbReference>
<dbReference type="UniPathway" id="UPA00121">
    <property type="reaction ID" value="UER00345"/>
</dbReference>
<dbReference type="InterPro" id="IPR008242">
    <property type="entry name" value="Chor_mutase/pphenate_deHydtase"/>
</dbReference>
<dbReference type="Gene3D" id="3.40.190.10">
    <property type="entry name" value="Periplasmic binding protein-like II"/>
    <property type="match status" value="2"/>
</dbReference>
<dbReference type="GO" id="GO:0046417">
    <property type="term" value="P:chorismate metabolic process"/>
    <property type="evidence" value="ECO:0007669"/>
    <property type="project" value="InterPro"/>
</dbReference>
<protein>
    <recommendedName>
        <fullName evidence="8">Bifunctional chorismate mutase/prephenate dehydratase</fullName>
        <ecNumber evidence="7">4.2.1.51</ecNumber>
        <ecNumber evidence="6">5.4.99.5</ecNumber>
    </recommendedName>
    <alternativeName>
        <fullName evidence="17">Chorismate mutase-prephenate dehydratase</fullName>
    </alternativeName>
    <alternativeName>
        <fullName evidence="16">p-protein</fullName>
    </alternativeName>
</protein>
<feature type="domain" description="Chorismate mutase" evidence="19">
    <location>
        <begin position="1"/>
        <end position="89"/>
    </location>
</feature>
<keyword evidence="13" id="KW-0413">Isomerase</keyword>
<dbReference type="SMART" id="SM00830">
    <property type="entry name" value="CM_2"/>
    <property type="match status" value="1"/>
</dbReference>
<sequence>MSRKISELRKEIDRLDFELLQLLDKRMEYAVCIGKEKVLAKSNIYCPKREQEILQRLKKNALKYLNHEAIDSIYREIFAFSRKLEKVEKVAFFDSASSFAYEVVAKKFGFVGKYLMMQDLASLFRAVQLGEVKYGVIPLENDSGIIKESCELLFKNEAKVIAEVILPLQYSFASNDEKIQNIKKIYLEKAIANQCRDFLKFYGFNEDKWVFVDSSVEVAKMVAKKKHTAIICSNMIARLHNIPIIFENIQDKNNQMRFVVISDFFSQKANKNKTSLLVAIKNKKRADVLLGLLEDIKKYKIGLIKIEEKEIDFFSHFYLELEGYFEDKNLQEFLRKRSKELKLLGSYPREL</sequence>
<reference evidence="21 22" key="1">
    <citation type="submission" date="2018-04" db="EMBL/GenBank/DDBJ databases">
        <title>Novel Campyloabacter and Helicobacter Species and Strains.</title>
        <authorList>
            <person name="Mannion A.J."/>
            <person name="Shen Z."/>
            <person name="Fox J.G."/>
        </authorList>
    </citation>
    <scope>NUCLEOTIDE SEQUENCE [LARGE SCALE GENOMIC DNA]</scope>
    <source>
        <strain evidence="21 22">MIT 04-9362</strain>
    </source>
</reference>
<dbReference type="GO" id="GO:0009094">
    <property type="term" value="P:L-phenylalanine biosynthetic process"/>
    <property type="evidence" value="ECO:0007669"/>
    <property type="project" value="UniProtKB-UniPathway"/>
</dbReference>
<accession>A0A3D8J1X3</accession>
<comment type="pathway">
    <text evidence="5">Metabolic intermediate biosynthesis; prephenate biosynthesis; prephenate from chorismate: step 1/1.</text>
</comment>
<evidence type="ECO:0000256" key="13">
    <source>
        <dbReference type="ARBA" id="ARBA00023235"/>
    </source>
</evidence>
<dbReference type="Proteomes" id="UP000256695">
    <property type="component" value="Unassembled WGS sequence"/>
</dbReference>
<evidence type="ECO:0000256" key="3">
    <source>
        <dbReference type="ARBA" id="ARBA00004496"/>
    </source>
</evidence>
<evidence type="ECO:0000256" key="4">
    <source>
        <dbReference type="ARBA" id="ARBA00004741"/>
    </source>
</evidence>
<evidence type="ECO:0000256" key="12">
    <source>
        <dbReference type="ARBA" id="ARBA00023222"/>
    </source>
</evidence>